<protein>
    <submittedName>
        <fullName evidence="3">MBL fold metallo-hydrolase</fullName>
    </submittedName>
</protein>
<dbReference type="PANTHER" id="PTHR43546:SF3">
    <property type="entry name" value="UPF0173 METAL-DEPENDENT HYDROLASE MJ1163"/>
    <property type="match status" value="1"/>
</dbReference>
<proteinExistence type="predicted"/>
<dbReference type="SUPFAM" id="SSF56281">
    <property type="entry name" value="Metallo-hydrolase/oxidoreductase"/>
    <property type="match status" value="1"/>
</dbReference>
<keyword evidence="1" id="KW-0732">Signal</keyword>
<accession>A0ABY4WBG4</accession>
<dbReference type="InterPro" id="IPR050114">
    <property type="entry name" value="UPF0173_UPF0282_UlaG_hydrolase"/>
</dbReference>
<dbReference type="PANTHER" id="PTHR43546">
    <property type="entry name" value="UPF0173 METAL-DEPENDENT HYDROLASE MJ1163-RELATED"/>
    <property type="match status" value="1"/>
</dbReference>
<sequence>MMRKFAFFLAMLAAAIGGTEVANADSTNVKVTPLGGQEGEFCRLDRALLFEDPDGTRLLYDPGMTVAGPGDPRLGKIDVVLISHMHGDHVGSRHNAEPNAGSCAKPDLSVAAVPNTNVVNILLEKNAKIVTGSEMPLFFGGKLKALGGDPKNSLLVRFGGSKKIGGVEIATVPAVHSNGVSPSFIGGELGEAMAAAGIGGHVGPPTGFVIRFSNDLAVYLSGDTGITAEQELVVRNFYNAKLAVINIGDTFTTGPTEAAYVINELVKPNSVIASHANEEATRDGKVLPGTRTEAFQKAVKVPVHIPLSGAVMEFDSSGICVAGC</sequence>
<dbReference type="Pfam" id="PF12706">
    <property type="entry name" value="Lactamase_B_2"/>
    <property type="match status" value="1"/>
</dbReference>
<organism evidence="3 4">
    <name type="scientific">Sneathiella marina</name>
    <dbReference type="NCBI Taxonomy" id="2950108"/>
    <lineage>
        <taxon>Bacteria</taxon>
        <taxon>Pseudomonadati</taxon>
        <taxon>Pseudomonadota</taxon>
        <taxon>Alphaproteobacteria</taxon>
        <taxon>Sneathiellales</taxon>
        <taxon>Sneathiellaceae</taxon>
        <taxon>Sneathiella</taxon>
    </lineage>
</organism>
<dbReference type="Proteomes" id="UP001056291">
    <property type="component" value="Chromosome"/>
</dbReference>
<evidence type="ECO:0000313" key="3">
    <source>
        <dbReference type="EMBL" id="USG62599.1"/>
    </source>
</evidence>
<keyword evidence="4" id="KW-1185">Reference proteome</keyword>
<feature type="domain" description="Metallo-beta-lactamase" evidence="2">
    <location>
        <begin position="56"/>
        <end position="274"/>
    </location>
</feature>
<dbReference type="InterPro" id="IPR036866">
    <property type="entry name" value="RibonucZ/Hydroxyglut_hydro"/>
</dbReference>
<feature type="chain" id="PRO_5046368286" evidence="1">
    <location>
        <begin position="25"/>
        <end position="324"/>
    </location>
</feature>
<evidence type="ECO:0000259" key="2">
    <source>
        <dbReference type="Pfam" id="PF12706"/>
    </source>
</evidence>
<reference evidence="3" key="1">
    <citation type="submission" date="2022-06" db="EMBL/GenBank/DDBJ databases">
        <title>Sneathiella actinostolidae sp. nov., isolated from a sea anemonein the Western Pacific Ocean.</title>
        <authorList>
            <person name="Wei M.J."/>
        </authorList>
    </citation>
    <scope>NUCLEOTIDE SEQUENCE</scope>
    <source>
        <strain evidence="3">PHK-P5</strain>
    </source>
</reference>
<dbReference type="InterPro" id="IPR001279">
    <property type="entry name" value="Metallo-B-lactamas"/>
</dbReference>
<dbReference type="Gene3D" id="3.60.15.10">
    <property type="entry name" value="Ribonuclease Z/Hydroxyacylglutathione hydrolase-like"/>
    <property type="match status" value="1"/>
</dbReference>
<dbReference type="EMBL" id="CP098747">
    <property type="protein sequence ID" value="USG62599.1"/>
    <property type="molecule type" value="Genomic_DNA"/>
</dbReference>
<dbReference type="RefSeq" id="WP_251936514.1">
    <property type="nucleotide sequence ID" value="NZ_CP098747.1"/>
</dbReference>
<feature type="signal peptide" evidence="1">
    <location>
        <begin position="1"/>
        <end position="24"/>
    </location>
</feature>
<evidence type="ECO:0000313" key="4">
    <source>
        <dbReference type="Proteomes" id="UP001056291"/>
    </source>
</evidence>
<evidence type="ECO:0000256" key="1">
    <source>
        <dbReference type="SAM" id="SignalP"/>
    </source>
</evidence>
<gene>
    <name evidence="3" type="ORF">NBZ79_06370</name>
</gene>
<name>A0ABY4WBG4_9PROT</name>